<sequence>MALQEQLQQVQQMQQMQQQIDNVQQTIHQTEQHTQYAQQQTRQQVDEVLQRIQQMDQQAEQSQQRIQQNVEETLLKSQQTDQQKQQIDEVLRKIQMMDQAQLSHQQLQQTIQETPQHLDQQIQHSQKQLSQRMEEVLEKTQTGQKIHRALGRFAIVQYQIRSILRPDRGTSIPMLFVVLPKTISLVGEQGKSYSSQFRLYYLCENNPRRLGTYYGRTLEVHLAEHGGYDLVNPNGFFDKWDYGAKADGFLVPPLLNLHVAREVNTGQKHLDFVERDINRLVNDTIAYLEEVTGTTDSDSDVSAYQKLATSDLEQLISYLVVKDGESVTGDLDMTPTRNNHYQWVCKDHCYV</sequence>
<reference evidence="2" key="1">
    <citation type="journal article" date="2020" name="Fungal Divers.">
        <title>Resolving the Mortierellaceae phylogeny through synthesis of multi-gene phylogenetics and phylogenomics.</title>
        <authorList>
            <person name="Vandepol N."/>
            <person name="Liber J."/>
            <person name="Desiro A."/>
            <person name="Na H."/>
            <person name="Kennedy M."/>
            <person name="Barry K."/>
            <person name="Grigoriev I.V."/>
            <person name="Miller A.N."/>
            <person name="O'Donnell K."/>
            <person name="Stajich J.E."/>
            <person name="Bonito G."/>
        </authorList>
    </citation>
    <scope>NUCLEOTIDE SEQUENCE</scope>
    <source>
        <strain evidence="2">MES-2147</strain>
    </source>
</reference>
<evidence type="ECO:0000313" key="2">
    <source>
        <dbReference type="EMBL" id="KAF9962196.1"/>
    </source>
</evidence>
<keyword evidence="1" id="KW-0175">Coiled coil</keyword>
<comment type="caution">
    <text evidence="2">The sequence shown here is derived from an EMBL/GenBank/DDBJ whole genome shotgun (WGS) entry which is preliminary data.</text>
</comment>
<keyword evidence="3" id="KW-1185">Reference proteome</keyword>
<name>A0A9P6J4A0_9FUNG</name>
<feature type="coiled-coil region" evidence="1">
    <location>
        <begin position="13"/>
        <end position="72"/>
    </location>
</feature>
<proteinExistence type="predicted"/>
<protein>
    <submittedName>
        <fullName evidence="2">Uncharacterized protein</fullName>
    </submittedName>
</protein>
<accession>A0A9P6J4A0</accession>
<evidence type="ECO:0000313" key="3">
    <source>
        <dbReference type="Proteomes" id="UP000749646"/>
    </source>
</evidence>
<gene>
    <name evidence="2" type="ORF">BGZ65_009521</name>
</gene>
<evidence type="ECO:0000256" key="1">
    <source>
        <dbReference type="SAM" id="Coils"/>
    </source>
</evidence>
<organism evidence="2 3">
    <name type="scientific">Modicella reniformis</name>
    <dbReference type="NCBI Taxonomy" id="1440133"/>
    <lineage>
        <taxon>Eukaryota</taxon>
        <taxon>Fungi</taxon>
        <taxon>Fungi incertae sedis</taxon>
        <taxon>Mucoromycota</taxon>
        <taxon>Mortierellomycotina</taxon>
        <taxon>Mortierellomycetes</taxon>
        <taxon>Mortierellales</taxon>
        <taxon>Mortierellaceae</taxon>
        <taxon>Modicella</taxon>
    </lineage>
</organism>
<dbReference type="EMBL" id="JAAAHW010006387">
    <property type="protein sequence ID" value="KAF9962196.1"/>
    <property type="molecule type" value="Genomic_DNA"/>
</dbReference>
<dbReference type="Proteomes" id="UP000749646">
    <property type="component" value="Unassembled WGS sequence"/>
</dbReference>
<dbReference type="AlphaFoldDB" id="A0A9P6J4A0"/>